<protein>
    <recommendedName>
        <fullName evidence="4">Fatty acid-binding protein, muscle</fullName>
    </recommendedName>
    <alternativeName>
        <fullName evidence="5">M-FABP</fullName>
    </alternativeName>
</protein>
<dbReference type="GO" id="GO:0005504">
    <property type="term" value="F:fatty acid binding"/>
    <property type="evidence" value="ECO:0007669"/>
    <property type="project" value="UniProtKB-ARBA"/>
</dbReference>
<dbReference type="Proteomes" id="UP001153620">
    <property type="component" value="Chromosome 4"/>
</dbReference>
<comment type="similarity">
    <text evidence="1 6">Belongs to the calycin superfamily. Fatty-acid binding protein (FABP) family.</text>
</comment>
<dbReference type="InterPro" id="IPR000463">
    <property type="entry name" value="Fatty_acid-bd"/>
</dbReference>
<dbReference type="SUPFAM" id="SSF50814">
    <property type="entry name" value="Lipocalins"/>
    <property type="match status" value="1"/>
</dbReference>
<evidence type="ECO:0000256" key="3">
    <source>
        <dbReference type="ARBA" id="ARBA00057009"/>
    </source>
</evidence>
<keyword evidence="9" id="KW-1185">Reference proteome</keyword>
<dbReference type="Gene3D" id="2.40.128.20">
    <property type="match status" value="1"/>
</dbReference>
<gene>
    <name evidence="8" type="ORF">CHIRRI_LOCUS14459</name>
</gene>
<dbReference type="InterPro" id="IPR000566">
    <property type="entry name" value="Lipocln_cytosolic_FA-bd_dom"/>
</dbReference>
<sequence>MAWVDKKYTLYKSENFEEYMKALGVGFFLRKIGNNVSPTVFLVKKGDWYEFHTESTFKTTILKFKLGEEFEEETMDGRVVKTTMTLDGNTLNQVQKTDKKSTISREFSDTECKVICTYGDVVSTRWYKV</sequence>
<evidence type="ECO:0000256" key="1">
    <source>
        <dbReference type="ARBA" id="ARBA00008390"/>
    </source>
</evidence>
<organism evidence="8 9">
    <name type="scientific">Chironomus riparius</name>
    <dbReference type="NCBI Taxonomy" id="315576"/>
    <lineage>
        <taxon>Eukaryota</taxon>
        <taxon>Metazoa</taxon>
        <taxon>Ecdysozoa</taxon>
        <taxon>Arthropoda</taxon>
        <taxon>Hexapoda</taxon>
        <taxon>Insecta</taxon>
        <taxon>Pterygota</taxon>
        <taxon>Neoptera</taxon>
        <taxon>Endopterygota</taxon>
        <taxon>Diptera</taxon>
        <taxon>Nematocera</taxon>
        <taxon>Chironomoidea</taxon>
        <taxon>Chironomidae</taxon>
        <taxon>Chironominae</taxon>
        <taxon>Chironomus</taxon>
    </lineage>
</organism>
<reference evidence="8" key="1">
    <citation type="submission" date="2022-01" db="EMBL/GenBank/DDBJ databases">
        <authorList>
            <person name="King R."/>
        </authorList>
    </citation>
    <scope>NUCLEOTIDE SEQUENCE</scope>
</reference>
<dbReference type="PROSITE" id="PS00214">
    <property type="entry name" value="FABP"/>
    <property type="match status" value="1"/>
</dbReference>
<dbReference type="InterPro" id="IPR031259">
    <property type="entry name" value="ILBP"/>
</dbReference>
<evidence type="ECO:0000313" key="8">
    <source>
        <dbReference type="EMBL" id="CAG9811652.1"/>
    </source>
</evidence>
<dbReference type="FunFam" id="2.40.128.20:FF:000001">
    <property type="entry name" value="Fatty acid-binding protein, adipocyte"/>
    <property type="match status" value="1"/>
</dbReference>
<evidence type="ECO:0000313" key="9">
    <source>
        <dbReference type="Proteomes" id="UP001153620"/>
    </source>
</evidence>
<dbReference type="InterPro" id="IPR012674">
    <property type="entry name" value="Calycin"/>
</dbReference>
<evidence type="ECO:0000256" key="4">
    <source>
        <dbReference type="ARBA" id="ARBA00072951"/>
    </source>
</evidence>
<dbReference type="EMBL" id="OU895880">
    <property type="protein sequence ID" value="CAG9811652.1"/>
    <property type="molecule type" value="Genomic_DNA"/>
</dbReference>
<dbReference type="OrthoDB" id="354351at2759"/>
<dbReference type="PRINTS" id="PR00178">
    <property type="entry name" value="FATTYACIDBP"/>
</dbReference>
<evidence type="ECO:0000259" key="7">
    <source>
        <dbReference type="PROSITE" id="PS00214"/>
    </source>
</evidence>
<dbReference type="Pfam" id="PF00061">
    <property type="entry name" value="Lipocalin"/>
    <property type="match status" value="1"/>
</dbReference>
<accession>A0A9N9S939</accession>
<keyword evidence="2" id="KW-0446">Lipid-binding</keyword>
<proteinExistence type="inferred from homology"/>
<dbReference type="AlphaFoldDB" id="A0A9N9S939"/>
<reference evidence="8" key="2">
    <citation type="submission" date="2022-10" db="EMBL/GenBank/DDBJ databases">
        <authorList>
            <consortium name="ENA_rothamsted_submissions"/>
            <consortium name="culmorum"/>
            <person name="King R."/>
        </authorList>
    </citation>
    <scope>NUCLEOTIDE SEQUENCE</scope>
</reference>
<name>A0A9N9S939_9DIPT</name>
<dbReference type="PANTHER" id="PTHR11955">
    <property type="entry name" value="FATTY ACID BINDING PROTEIN"/>
    <property type="match status" value="1"/>
</dbReference>
<feature type="domain" description="Cytosolic fatty-acid binding proteins" evidence="7">
    <location>
        <begin position="6"/>
        <end position="23"/>
    </location>
</feature>
<keyword evidence="6" id="KW-0813">Transport</keyword>
<evidence type="ECO:0000256" key="2">
    <source>
        <dbReference type="ARBA" id="ARBA00023121"/>
    </source>
</evidence>
<evidence type="ECO:0000256" key="5">
    <source>
        <dbReference type="ARBA" id="ARBA00081149"/>
    </source>
</evidence>
<evidence type="ECO:0000256" key="6">
    <source>
        <dbReference type="RuleBase" id="RU003696"/>
    </source>
</evidence>
<comment type="function">
    <text evidence="3">Binds fatty acids in a 1:1 molar ratio.</text>
</comment>